<dbReference type="EMBL" id="BMFS01000016">
    <property type="protein sequence ID" value="GGH08055.1"/>
    <property type="molecule type" value="Genomic_DNA"/>
</dbReference>
<name>A0ABQ1Y0Q2_9PROT</name>
<accession>A0ABQ1Y0Q2</accession>
<feature type="region of interest" description="Disordered" evidence="1">
    <location>
        <begin position="79"/>
        <end position="122"/>
    </location>
</feature>
<feature type="transmembrane region" description="Helical" evidence="2">
    <location>
        <begin position="50"/>
        <end position="74"/>
    </location>
</feature>
<keyword evidence="2" id="KW-0472">Membrane</keyword>
<dbReference type="RefSeq" id="WP_188453032.1">
    <property type="nucleotide sequence ID" value="NZ_BMFS01000016.1"/>
</dbReference>
<keyword evidence="2" id="KW-1133">Transmembrane helix</keyword>
<sequence>MRFLLTIAVLFLLPFAGYYTWRGIKAAMTVRRSADEEAGSPSDGLPPPPLQVLALVGAGLAITGILALALGGVFGGSGQTGQFHPPTLEGGRVVPGRIDPVEQRREAPPEEGQEPAGDGARG</sequence>
<evidence type="ECO:0000256" key="2">
    <source>
        <dbReference type="SAM" id="Phobius"/>
    </source>
</evidence>
<organism evidence="3 4">
    <name type="scientific">Glycocaulis albus</name>
    <dbReference type="NCBI Taxonomy" id="1382801"/>
    <lineage>
        <taxon>Bacteria</taxon>
        <taxon>Pseudomonadati</taxon>
        <taxon>Pseudomonadota</taxon>
        <taxon>Alphaproteobacteria</taxon>
        <taxon>Maricaulales</taxon>
        <taxon>Maricaulaceae</taxon>
        <taxon>Glycocaulis</taxon>
    </lineage>
</organism>
<evidence type="ECO:0000313" key="3">
    <source>
        <dbReference type="EMBL" id="GGH08055.1"/>
    </source>
</evidence>
<comment type="caution">
    <text evidence="3">The sequence shown here is derived from an EMBL/GenBank/DDBJ whole genome shotgun (WGS) entry which is preliminary data.</text>
</comment>
<keyword evidence="2" id="KW-0812">Transmembrane</keyword>
<gene>
    <name evidence="3" type="ORF">GCM10007420_26100</name>
</gene>
<protein>
    <submittedName>
        <fullName evidence="3">Uncharacterized protein</fullName>
    </submittedName>
</protein>
<proteinExistence type="predicted"/>
<evidence type="ECO:0000256" key="1">
    <source>
        <dbReference type="SAM" id="MobiDB-lite"/>
    </source>
</evidence>
<evidence type="ECO:0000313" key="4">
    <source>
        <dbReference type="Proteomes" id="UP000648722"/>
    </source>
</evidence>
<feature type="compositionally biased region" description="Basic and acidic residues" evidence="1">
    <location>
        <begin position="99"/>
        <end position="108"/>
    </location>
</feature>
<keyword evidence="4" id="KW-1185">Reference proteome</keyword>
<dbReference type="Proteomes" id="UP000648722">
    <property type="component" value="Unassembled WGS sequence"/>
</dbReference>
<reference evidence="4" key="1">
    <citation type="journal article" date="2019" name="Int. J. Syst. Evol. Microbiol.">
        <title>The Global Catalogue of Microorganisms (GCM) 10K type strain sequencing project: providing services to taxonomists for standard genome sequencing and annotation.</title>
        <authorList>
            <consortium name="The Broad Institute Genomics Platform"/>
            <consortium name="The Broad Institute Genome Sequencing Center for Infectious Disease"/>
            <person name="Wu L."/>
            <person name="Ma J."/>
        </authorList>
    </citation>
    <scope>NUCLEOTIDE SEQUENCE [LARGE SCALE GENOMIC DNA]</scope>
    <source>
        <strain evidence="4">CGMCC 1.12766</strain>
    </source>
</reference>